<dbReference type="Proteomes" id="UP000287872">
    <property type="component" value="Unassembled WGS sequence"/>
</dbReference>
<accession>A0A401UIN4</accession>
<sequence length="187" mass="20806">MKKVIKIVLCSLLVISTVAFFGCEKKDKKSVTNKEKIENLKLPLEKDASIQFGIYFDGTKDDSNVQVVKDERIINKEELIGETIMQELIKGPTGKSELKPILPKETRLLSFSIKDSIAYVNLSKEAKIKMSVAKEKSCLQSIAASLAQLPSVEEVKLTMENEDIDTIGGNFDISKPFSKAEIVPIKK</sequence>
<keyword evidence="1" id="KW-0732">Signal</keyword>
<reference evidence="3 4" key="1">
    <citation type="submission" date="2018-11" db="EMBL/GenBank/DDBJ databases">
        <title>Genome sequencing and assembly of Clostridium tagluense strain A121.</title>
        <authorList>
            <person name="Murakami T."/>
            <person name="Segawa T."/>
            <person name="Shcherbakova V.A."/>
            <person name="Mori H."/>
            <person name="Yoshimura Y."/>
        </authorList>
    </citation>
    <scope>NUCLEOTIDE SEQUENCE [LARGE SCALE GENOMIC DNA]</scope>
    <source>
        <strain evidence="3 4">A121</strain>
    </source>
</reference>
<dbReference type="PROSITE" id="PS51257">
    <property type="entry name" value="PROKAR_LIPOPROTEIN"/>
    <property type="match status" value="1"/>
</dbReference>
<gene>
    <name evidence="3" type="ORF">Ctaglu_09420</name>
</gene>
<dbReference type="InterPro" id="IPR019606">
    <property type="entry name" value="GerMN"/>
</dbReference>
<keyword evidence="3" id="KW-0449">Lipoprotein</keyword>
<organism evidence="3 4">
    <name type="scientific">Clostridium tagluense</name>
    <dbReference type="NCBI Taxonomy" id="360422"/>
    <lineage>
        <taxon>Bacteria</taxon>
        <taxon>Bacillati</taxon>
        <taxon>Bacillota</taxon>
        <taxon>Clostridia</taxon>
        <taxon>Eubacteriales</taxon>
        <taxon>Clostridiaceae</taxon>
        <taxon>Clostridium</taxon>
    </lineage>
</organism>
<comment type="caution">
    <text evidence="3">The sequence shown here is derived from an EMBL/GenBank/DDBJ whole genome shotgun (WGS) entry which is preliminary data.</text>
</comment>
<evidence type="ECO:0000313" key="4">
    <source>
        <dbReference type="Proteomes" id="UP000287872"/>
    </source>
</evidence>
<evidence type="ECO:0000313" key="3">
    <source>
        <dbReference type="EMBL" id="GCD09319.1"/>
    </source>
</evidence>
<dbReference type="AlphaFoldDB" id="A0A401UIN4"/>
<dbReference type="Pfam" id="PF10646">
    <property type="entry name" value="Germane"/>
    <property type="match status" value="1"/>
</dbReference>
<feature type="chain" id="PRO_5038348734" evidence="1">
    <location>
        <begin position="22"/>
        <end position="187"/>
    </location>
</feature>
<feature type="domain" description="GerMN" evidence="2">
    <location>
        <begin position="81"/>
        <end position="168"/>
    </location>
</feature>
<dbReference type="OrthoDB" id="1935495at2"/>
<keyword evidence="4" id="KW-1185">Reference proteome</keyword>
<name>A0A401UIN4_9CLOT</name>
<dbReference type="SMART" id="SM00909">
    <property type="entry name" value="Germane"/>
    <property type="match status" value="1"/>
</dbReference>
<dbReference type="EMBL" id="BHYK01000004">
    <property type="protein sequence ID" value="GCD09319.1"/>
    <property type="molecule type" value="Genomic_DNA"/>
</dbReference>
<dbReference type="RefSeq" id="WP_124998614.1">
    <property type="nucleotide sequence ID" value="NZ_BHYK01000004.1"/>
</dbReference>
<protein>
    <submittedName>
        <fullName evidence="3">Lipoprotein</fullName>
    </submittedName>
</protein>
<evidence type="ECO:0000256" key="1">
    <source>
        <dbReference type="SAM" id="SignalP"/>
    </source>
</evidence>
<feature type="signal peptide" evidence="1">
    <location>
        <begin position="1"/>
        <end position="21"/>
    </location>
</feature>
<proteinExistence type="predicted"/>
<evidence type="ECO:0000259" key="2">
    <source>
        <dbReference type="SMART" id="SM00909"/>
    </source>
</evidence>